<dbReference type="GO" id="GO:0005737">
    <property type="term" value="C:cytoplasm"/>
    <property type="evidence" value="ECO:0007669"/>
    <property type="project" value="TreeGrafter"/>
</dbReference>
<dbReference type="Proteomes" id="UP000683417">
    <property type="component" value="Unassembled WGS sequence"/>
</dbReference>
<protein>
    <submittedName>
        <fullName evidence="4">BgTH12-04611</fullName>
    </submittedName>
</protein>
<reference evidence="4" key="1">
    <citation type="submission" date="2020-10" db="EMBL/GenBank/DDBJ databases">
        <authorList>
            <person name="Muller C M."/>
        </authorList>
    </citation>
    <scope>NUCLEOTIDE SEQUENCE</scope>
    <source>
        <strain evidence="4">THUN-12</strain>
    </source>
</reference>
<dbReference type="GO" id="GO:0010960">
    <property type="term" value="P:magnesium ion homeostasis"/>
    <property type="evidence" value="ECO:0007669"/>
    <property type="project" value="InterPro"/>
</dbReference>
<dbReference type="GO" id="GO:0030026">
    <property type="term" value="P:intracellular manganese ion homeostasis"/>
    <property type="evidence" value="ECO:0007669"/>
    <property type="project" value="TreeGrafter"/>
</dbReference>
<evidence type="ECO:0000313" key="4">
    <source>
        <dbReference type="EMBL" id="CAD6498956.1"/>
    </source>
</evidence>
<comment type="caution">
    <text evidence="4">The sequence shown here is derived from an EMBL/GenBank/DDBJ whole genome shotgun (WGS) entry which is preliminary data.</text>
</comment>
<keyword evidence="2" id="KW-0812">Transmembrane</keyword>
<sequence length="794" mass="89221">MAMRMLWLLHPETDTNANSSTPRDLNATPTQLFPVKNGVSNLQYHGNAIIGLSLLATALLLAASLFSGLILVQYGIELSWLQVRDGSRSETKKEDNYAITCLRKHRTWMLCSLIICTVACSECMPIILQAIFPGPSWAMVLVSTTLVTIFVEIIPRCLLPRRFLRCGYQLWPIIWTCMLVTAIDRIIFTNSELESIINYHDRSEKNGGRLGRDASRIMLGALQLDSQLIGYKVSGSQNLYCTDTQGDLEKEMSSDSISISTNWTMVKMVYIDEVVDEDFIKKIKSWPFSRLPVVGISHKEHQKNTFLGQRNKIQVFGYLHVKYLIGCDISERCGNRKLLVKDLPVYPLPIVQENLPIYDLLNLFQSGISRMALLVPTRKKKAWTDLGGQILSSTTSHPVLLTCTKPIHNGATVNSMLQIDETMRDNEGKTSAPKAANNQGAQILDLFRNEEAQPLGIITFENLINVIFKKLSHDEKKKIIRSVDVCHDNERGVKNLDDIATPSSCEPLTVAKSSPLRNWKGNQREDARNTDGADERVFDQPRSCGITMKTVRRILAGSSYSIDSRGCFRNLSNSTEGKVDLPLGRAAISSNVDPNEVTTCPYALEKPSTQPVRKISLETSKNLSQHFDTTSTIPRRSRRQPATLCSLQTDSSYETAKDQIFCGENLSKRYKYKRLLRLSVSDSRDGNIFPRKLNEAVFDRNKFLDQAIFLNSRQNYKSHSHAGSSGTKSKENVIIFNGIKTMPRLIGNSIMVAHGRESTYRDDRSLLPSQIRSLNINIGQRIGYGTSRSTSFYV</sequence>
<evidence type="ECO:0000256" key="1">
    <source>
        <dbReference type="ARBA" id="ARBA00022737"/>
    </source>
</evidence>
<keyword evidence="2" id="KW-0472">Membrane</keyword>
<evidence type="ECO:0000256" key="2">
    <source>
        <dbReference type="SAM" id="Phobius"/>
    </source>
</evidence>
<evidence type="ECO:0000313" key="5">
    <source>
        <dbReference type="Proteomes" id="UP000683417"/>
    </source>
</evidence>
<gene>
    <name evidence="4" type="ORF">BGTH12_LOCUS314</name>
</gene>
<feature type="domain" description="CNNM transmembrane" evidence="3">
    <location>
        <begin position="55"/>
        <end position="182"/>
    </location>
</feature>
<dbReference type="Pfam" id="PF01595">
    <property type="entry name" value="CNNM"/>
    <property type="match status" value="1"/>
</dbReference>
<evidence type="ECO:0000259" key="3">
    <source>
        <dbReference type="Pfam" id="PF01595"/>
    </source>
</evidence>
<dbReference type="AlphaFoldDB" id="A0A9W4DGA9"/>
<proteinExistence type="predicted"/>
<feature type="transmembrane region" description="Helical" evidence="2">
    <location>
        <begin position="108"/>
        <end position="131"/>
    </location>
</feature>
<dbReference type="InterPro" id="IPR002550">
    <property type="entry name" value="CNNM"/>
</dbReference>
<dbReference type="PANTHER" id="PTHR12064">
    <property type="entry name" value="METAL TRANSPORTER CNNM"/>
    <property type="match status" value="1"/>
</dbReference>
<dbReference type="PANTHER" id="PTHR12064:SF97">
    <property type="entry name" value="METAL TRANSPORTER CNNM-5"/>
    <property type="match status" value="1"/>
</dbReference>
<keyword evidence="2" id="KW-1133">Transmembrane helix</keyword>
<keyword evidence="1" id="KW-0677">Repeat</keyword>
<feature type="transmembrane region" description="Helical" evidence="2">
    <location>
        <begin position="48"/>
        <end position="72"/>
    </location>
</feature>
<feature type="transmembrane region" description="Helical" evidence="2">
    <location>
        <begin position="170"/>
        <end position="188"/>
    </location>
</feature>
<feature type="transmembrane region" description="Helical" evidence="2">
    <location>
        <begin position="137"/>
        <end position="158"/>
    </location>
</feature>
<accession>A0A9W4DGA9</accession>
<dbReference type="InterPro" id="IPR045095">
    <property type="entry name" value="ACDP"/>
</dbReference>
<organism evidence="4 5">
    <name type="scientific">Blumeria graminis f. sp. triticale</name>
    <dbReference type="NCBI Taxonomy" id="1689686"/>
    <lineage>
        <taxon>Eukaryota</taxon>
        <taxon>Fungi</taxon>
        <taxon>Dikarya</taxon>
        <taxon>Ascomycota</taxon>
        <taxon>Pezizomycotina</taxon>
        <taxon>Leotiomycetes</taxon>
        <taxon>Erysiphales</taxon>
        <taxon>Erysiphaceae</taxon>
        <taxon>Blumeria</taxon>
    </lineage>
</organism>
<dbReference type="EMBL" id="CAJHIT010000001">
    <property type="protein sequence ID" value="CAD6498956.1"/>
    <property type="molecule type" value="Genomic_DNA"/>
</dbReference>
<name>A0A9W4DGA9_BLUGR</name>